<feature type="compositionally biased region" description="Acidic residues" evidence="2">
    <location>
        <begin position="391"/>
        <end position="401"/>
    </location>
</feature>
<evidence type="ECO:0000256" key="2">
    <source>
        <dbReference type="SAM" id="MobiDB-lite"/>
    </source>
</evidence>
<evidence type="ECO:0000259" key="3">
    <source>
        <dbReference type="Pfam" id="PF15469"/>
    </source>
</evidence>
<feature type="compositionally biased region" description="Acidic residues" evidence="2">
    <location>
        <begin position="343"/>
        <end position="359"/>
    </location>
</feature>
<feature type="compositionally biased region" description="Basic and acidic residues" evidence="2">
    <location>
        <begin position="251"/>
        <end position="279"/>
    </location>
</feature>
<gene>
    <name evidence="4" type="ORF">A4X09_0g4055</name>
</gene>
<dbReference type="AlphaFoldDB" id="A0A8X7T485"/>
<dbReference type="InterPro" id="IPR039481">
    <property type="entry name" value="EXOC2/Sec5_N_dom"/>
</dbReference>
<feature type="compositionally biased region" description="Basic residues" evidence="2">
    <location>
        <begin position="414"/>
        <end position="430"/>
    </location>
</feature>
<feature type="compositionally biased region" description="Polar residues" evidence="2">
    <location>
        <begin position="280"/>
        <end position="294"/>
    </location>
</feature>
<feature type="domain" description="Exocyst complex component EXOC2/Sec5 N-terminal" evidence="3">
    <location>
        <begin position="25"/>
        <end position="209"/>
    </location>
</feature>
<feature type="region of interest" description="Disordered" evidence="2">
    <location>
        <begin position="228"/>
        <end position="430"/>
    </location>
</feature>
<dbReference type="Pfam" id="PF15469">
    <property type="entry name" value="Sec5"/>
    <property type="match status" value="1"/>
</dbReference>
<keyword evidence="5" id="KW-1185">Reference proteome</keyword>
<accession>A0A8X7T485</accession>
<dbReference type="Proteomes" id="UP000078113">
    <property type="component" value="Unassembled WGS sequence"/>
</dbReference>
<dbReference type="EMBL" id="LWDG02000161">
    <property type="protein sequence ID" value="KAE8268287.1"/>
    <property type="molecule type" value="Genomic_DNA"/>
</dbReference>
<evidence type="ECO:0000313" key="4">
    <source>
        <dbReference type="EMBL" id="KAE8268287.1"/>
    </source>
</evidence>
<feature type="compositionally biased region" description="Acidic residues" evidence="2">
    <location>
        <begin position="297"/>
        <end position="307"/>
    </location>
</feature>
<proteinExistence type="predicted"/>
<feature type="compositionally biased region" description="Acidic residues" evidence="2">
    <location>
        <begin position="315"/>
        <end position="336"/>
    </location>
</feature>
<evidence type="ECO:0000256" key="1">
    <source>
        <dbReference type="ARBA" id="ARBA00022448"/>
    </source>
</evidence>
<keyword evidence="1" id="KW-0813">Transport</keyword>
<protein>
    <recommendedName>
        <fullName evidence="3">Exocyst complex component EXOC2/Sec5 N-terminal domain-containing protein</fullName>
    </recommendedName>
</protein>
<sequence>MRIQAYAIQEMMPLGEKNKARSLHACIRIVQTYDKNFDKLHGWEHWRAIRDIVPSLSEVICQLMPSFWRIAKDHASGRLERGQHPTNGGGNSSNKLSQASQNAAAERLNAQFRAWDMEALHSFVSILSQFVSLTDVAILAHQPLSALPGWVPKDSCSVSAAHWMRGILLELDEAVKEICALNVGGGSANASLKNLLANARFNMTEVLCTVHDPVQELQQIIDPFKKKQALTTSKATEKDKTTPNRAPRTKVKAEAVRKANAKESTFDEPVKAKKDRKEASISTALVPQSAQVPTDQGLDDSMDDAEDQDLHVEESGDDDFFEGGGQLDDEDGEDHEDINSDVYDNEGEGEGASDDDDGDDPHNLPTLSSGFVSHGLSLRDRGSDSEFSGGSDDEDDIDENAAETAAVGADGKKKSAGKSKKEKNRPGQRA</sequence>
<name>A0A8X7T485_9BASI</name>
<reference evidence="4" key="2">
    <citation type="journal article" date="2019" name="IMA Fungus">
        <title>Genome sequencing and comparison of five Tilletia species to identify candidate genes for the detection of regulated species infecting wheat.</title>
        <authorList>
            <person name="Nguyen H.D.T."/>
            <person name="Sultana T."/>
            <person name="Kesanakurti P."/>
            <person name="Hambleton S."/>
        </authorList>
    </citation>
    <scope>NUCLEOTIDE SEQUENCE</scope>
    <source>
        <strain evidence="4">DAOMC 236422</strain>
    </source>
</reference>
<feature type="region of interest" description="Disordered" evidence="2">
    <location>
        <begin position="79"/>
        <end position="100"/>
    </location>
</feature>
<comment type="caution">
    <text evidence="4">The sequence shown here is derived from an EMBL/GenBank/DDBJ whole genome shotgun (WGS) entry which is preliminary data.</text>
</comment>
<organism evidence="4 5">
    <name type="scientific">Tilletia walkeri</name>
    <dbReference type="NCBI Taxonomy" id="117179"/>
    <lineage>
        <taxon>Eukaryota</taxon>
        <taxon>Fungi</taxon>
        <taxon>Dikarya</taxon>
        <taxon>Basidiomycota</taxon>
        <taxon>Ustilaginomycotina</taxon>
        <taxon>Exobasidiomycetes</taxon>
        <taxon>Tilletiales</taxon>
        <taxon>Tilletiaceae</taxon>
        <taxon>Tilletia</taxon>
    </lineage>
</organism>
<reference evidence="4" key="1">
    <citation type="submission" date="2016-04" db="EMBL/GenBank/DDBJ databases">
        <authorList>
            <person name="Nguyen H.D."/>
            <person name="Samba Siva P."/>
            <person name="Cullis J."/>
            <person name="Levesque C.A."/>
            <person name="Hambleton S."/>
        </authorList>
    </citation>
    <scope>NUCLEOTIDE SEQUENCE</scope>
    <source>
        <strain evidence="4">DAOMC 236422</strain>
    </source>
</reference>
<evidence type="ECO:0000313" key="5">
    <source>
        <dbReference type="Proteomes" id="UP000078113"/>
    </source>
</evidence>